<feature type="compositionally biased region" description="Acidic residues" evidence="1">
    <location>
        <begin position="689"/>
        <end position="698"/>
    </location>
</feature>
<dbReference type="EMBL" id="KV441548">
    <property type="protein sequence ID" value="OAG11808.1"/>
    <property type="molecule type" value="Genomic_DNA"/>
</dbReference>
<dbReference type="InParanoid" id="A0A177CXN7"/>
<organism evidence="2 3">
    <name type="scientific">Paraphaeosphaeria sporulosa</name>
    <dbReference type="NCBI Taxonomy" id="1460663"/>
    <lineage>
        <taxon>Eukaryota</taxon>
        <taxon>Fungi</taxon>
        <taxon>Dikarya</taxon>
        <taxon>Ascomycota</taxon>
        <taxon>Pezizomycotina</taxon>
        <taxon>Dothideomycetes</taxon>
        <taxon>Pleosporomycetidae</taxon>
        <taxon>Pleosporales</taxon>
        <taxon>Massarineae</taxon>
        <taxon>Didymosphaeriaceae</taxon>
        <taxon>Paraphaeosphaeria</taxon>
    </lineage>
</organism>
<sequence length="861" mass="96153">MAEDSVHPLLVDDAEARLIHRLRDLDDEDEDTPERTQKLKSAGTVHLKVSVSDREFDDTYPVPATALIFGCAEVGLKIQEKLLSQQWIDGAGAQPHDPLVDAQGHVDEGLSQLVNGDISEETISWGKVRSEVLPSYIQNVTFTIAKTDLTDDRQKELQEKFPGVTITVKEAPTSQPLSGPNRSAKRLAAPDYLLEKPNGVKRAIFELDKDATTEDDALEANIRKQYPWATVATATAINVPIEPRAFRQTAPVVGDIESQLQDFATFMNDYPPDGLFDVNVRHDQIWGTLPFSRKMNIAHARAIQSGHYSETRAPATRCGTCQRNNYACKVYRQDFIEKVASTNHINLGEGCQHCRLLGNKCGLPPYRACFASPPARDDLGMAEPPGLGRAYSGDLLSEAAVTPQASRQVRLAIRSGIEQFPPVTNVGNDGFTSKTDMIELAQQLGLTLAQPDILWTMYTSWRERSTFRNYDPGLMNLQYYYVNLVNLHIMARNICYSKLEFATLLQFQFTNLEQEDNLPDINKPVIKAFEHFPADAPLCRWIAIVYSYVWNTVEDGDYEAFLRKNSGLDPVALCKFLYAVAYVRDPHTKGGNSAVLQEWCSVHNHVEGSAEDKQCMTAERACKNRLMATRSSPNKADDGQNKPSKRPFDGRPGRKQDKKFKHNDGYQHDPRPKSRSSAVEEDMRRDGDDSTDDEDCIGEDFARDSTGIVSRSLGNAGYDRQQPNTPARQTVGTNDPPSRKRARPRKNNLVDDVNESSAQALKGSRVHSGLAAMISSEHLDSLPFNSDFDLGKALDDEDTESTRASTAERLPETLQRSIARSEEPTSERRSARAKAHPPGFFRQNLPKSQFANTMWGVFKDD</sequence>
<evidence type="ECO:0000313" key="3">
    <source>
        <dbReference type="Proteomes" id="UP000077069"/>
    </source>
</evidence>
<reference evidence="2 3" key="1">
    <citation type="submission" date="2016-05" db="EMBL/GenBank/DDBJ databases">
        <title>Comparative analysis of secretome profiles of manganese(II)-oxidizing ascomycete fungi.</title>
        <authorList>
            <consortium name="DOE Joint Genome Institute"/>
            <person name="Zeiner C.A."/>
            <person name="Purvine S.O."/>
            <person name="Zink E.M."/>
            <person name="Wu S."/>
            <person name="Pasa-Tolic L."/>
            <person name="Chaput D.L."/>
            <person name="Haridas S."/>
            <person name="Grigoriev I.V."/>
            <person name="Santelli C.M."/>
            <person name="Hansel C.M."/>
        </authorList>
    </citation>
    <scope>NUCLEOTIDE SEQUENCE [LARGE SCALE GENOMIC DNA]</scope>
    <source>
        <strain evidence="2 3">AP3s5-JAC2a</strain>
    </source>
</reference>
<dbReference type="OrthoDB" id="3674086at2759"/>
<dbReference type="AlphaFoldDB" id="A0A177CXN7"/>
<feature type="compositionally biased region" description="Basic and acidic residues" evidence="1">
    <location>
        <begin position="819"/>
        <end position="830"/>
    </location>
</feature>
<accession>A0A177CXN7</accession>
<keyword evidence="3" id="KW-1185">Reference proteome</keyword>
<dbReference type="GeneID" id="28770156"/>
<proteinExistence type="predicted"/>
<dbReference type="Proteomes" id="UP000077069">
    <property type="component" value="Unassembled WGS sequence"/>
</dbReference>
<evidence type="ECO:0000313" key="2">
    <source>
        <dbReference type="EMBL" id="OAG11808.1"/>
    </source>
</evidence>
<feature type="region of interest" description="Disordered" evidence="1">
    <location>
        <begin position="626"/>
        <end position="767"/>
    </location>
</feature>
<feature type="compositionally biased region" description="Polar residues" evidence="1">
    <location>
        <begin position="721"/>
        <end position="736"/>
    </location>
</feature>
<gene>
    <name evidence="2" type="ORF">CC84DRAFT_54969</name>
</gene>
<protein>
    <submittedName>
        <fullName evidence="2">Uncharacterized protein</fullName>
    </submittedName>
</protein>
<dbReference type="RefSeq" id="XP_018042173.1">
    <property type="nucleotide sequence ID" value="XM_018186670.1"/>
</dbReference>
<evidence type="ECO:0000256" key="1">
    <source>
        <dbReference type="SAM" id="MobiDB-lite"/>
    </source>
</evidence>
<feature type="compositionally biased region" description="Basic and acidic residues" evidence="1">
    <location>
        <begin position="635"/>
        <end position="655"/>
    </location>
</feature>
<feature type="region of interest" description="Disordered" evidence="1">
    <location>
        <begin position="781"/>
        <end position="846"/>
    </location>
</feature>
<feature type="compositionally biased region" description="Basic and acidic residues" evidence="1">
    <location>
        <begin position="662"/>
        <end position="672"/>
    </location>
</feature>
<name>A0A177CXN7_9PLEO</name>